<evidence type="ECO:0000313" key="4">
    <source>
        <dbReference type="Proteomes" id="UP001139450"/>
    </source>
</evidence>
<evidence type="ECO:0000313" key="3">
    <source>
        <dbReference type="EMBL" id="MCJ8210685.1"/>
    </source>
</evidence>
<feature type="domain" description="Putative auto-transporter adhesin head GIN" evidence="2">
    <location>
        <begin position="36"/>
        <end position="221"/>
    </location>
</feature>
<evidence type="ECO:0000256" key="1">
    <source>
        <dbReference type="SAM" id="SignalP"/>
    </source>
</evidence>
<sequence length="237" mass="24811">MKRLTLTLFTAVLMIAVNTNTFAQKVAEQTREVSGFSKIASAGSFNVHVTLGNTESLKISADDDIIDKIETVVEDETLKIRFKKSEDGSWKNYRYNKVDIYVTAKALNGISNAGSGNINVDGKIKSESFRAVLSGSGSIKGSVNANELNASIAGSGSISLSGSSDNVKVLISGSGELKAKELTAENATLSIAGSGNAYIKADKEIEARIAGSGSVYYTGSAVVNSHTTGSGRVTRAN</sequence>
<dbReference type="Gene3D" id="2.160.20.120">
    <property type="match status" value="1"/>
</dbReference>
<dbReference type="AlphaFoldDB" id="A0A9X1X5X3"/>
<name>A0A9X1X5X3_9SPHI</name>
<organism evidence="3 4">
    <name type="scientific">Mucilaginibacter straminoryzae</name>
    <dbReference type="NCBI Taxonomy" id="2932774"/>
    <lineage>
        <taxon>Bacteria</taxon>
        <taxon>Pseudomonadati</taxon>
        <taxon>Bacteroidota</taxon>
        <taxon>Sphingobacteriia</taxon>
        <taxon>Sphingobacteriales</taxon>
        <taxon>Sphingobacteriaceae</taxon>
        <taxon>Mucilaginibacter</taxon>
    </lineage>
</organism>
<reference evidence="3" key="1">
    <citation type="submission" date="2022-04" db="EMBL/GenBank/DDBJ databases">
        <title>Mucilaginibacter sp. RS28 isolated from freshwater.</title>
        <authorList>
            <person name="Ko S.-R."/>
        </authorList>
    </citation>
    <scope>NUCLEOTIDE SEQUENCE</scope>
    <source>
        <strain evidence="3">RS28</strain>
    </source>
</reference>
<accession>A0A9X1X5X3</accession>
<dbReference type="PANTHER" id="PTHR39200">
    <property type="entry name" value="HYPOTHETICAL EXPORTED PROTEIN"/>
    <property type="match status" value="1"/>
</dbReference>
<comment type="caution">
    <text evidence="3">The sequence shown here is derived from an EMBL/GenBank/DDBJ whole genome shotgun (WGS) entry which is preliminary data.</text>
</comment>
<evidence type="ECO:0000259" key="2">
    <source>
        <dbReference type="Pfam" id="PF10988"/>
    </source>
</evidence>
<dbReference type="InterPro" id="IPR021255">
    <property type="entry name" value="DUF2807"/>
</dbReference>
<proteinExistence type="predicted"/>
<protein>
    <submittedName>
        <fullName evidence="3">DUF2807 domain-containing protein</fullName>
    </submittedName>
</protein>
<dbReference type="RefSeq" id="WP_245130526.1">
    <property type="nucleotide sequence ID" value="NZ_JALJEJ010000006.1"/>
</dbReference>
<dbReference type="EMBL" id="JALJEJ010000006">
    <property type="protein sequence ID" value="MCJ8210685.1"/>
    <property type="molecule type" value="Genomic_DNA"/>
</dbReference>
<gene>
    <name evidence="3" type="ORF">MUY27_13290</name>
</gene>
<dbReference type="PANTHER" id="PTHR39200:SF1">
    <property type="entry name" value="AUTO-TRANSPORTER ADHESIN HEAD GIN DOMAIN-CONTAINING PROTEIN-RELATED"/>
    <property type="match status" value="1"/>
</dbReference>
<keyword evidence="4" id="KW-1185">Reference proteome</keyword>
<keyword evidence="1" id="KW-0732">Signal</keyword>
<feature type="signal peptide" evidence="1">
    <location>
        <begin position="1"/>
        <end position="23"/>
    </location>
</feature>
<dbReference type="Pfam" id="PF10988">
    <property type="entry name" value="DUF2807"/>
    <property type="match status" value="1"/>
</dbReference>
<dbReference type="Proteomes" id="UP001139450">
    <property type="component" value="Unassembled WGS sequence"/>
</dbReference>
<feature type="chain" id="PRO_5040837103" evidence="1">
    <location>
        <begin position="24"/>
        <end position="237"/>
    </location>
</feature>